<dbReference type="PANTHER" id="PTHR21666">
    <property type="entry name" value="PEPTIDASE-RELATED"/>
    <property type="match status" value="1"/>
</dbReference>
<protein>
    <submittedName>
        <fullName evidence="4">Peptidoglycan DD-metalloendopeptidase family protein</fullName>
    </submittedName>
</protein>
<dbReference type="InterPro" id="IPR050570">
    <property type="entry name" value="Cell_wall_metabolism_enzyme"/>
</dbReference>
<evidence type="ECO:0000313" key="4">
    <source>
        <dbReference type="EMBL" id="MFC5987622.1"/>
    </source>
</evidence>
<dbReference type="SUPFAM" id="SSF51261">
    <property type="entry name" value="Duplicated hybrid motif"/>
    <property type="match status" value="1"/>
</dbReference>
<sequence length="330" mass="36569">MKIVRKPERVTIVVIPDADQSVHRFTVQRRLLVSIPFLAILLLLLCALFFGLYTNNHIVKNELQAELSAKQAHYAQLIGEKEQTIRKLQADIAGLSEQTGEVMDKMEQLEQLEDELRGMTGKIEAESEPDPLKTASSSPYIHNRFVGGDPYPLLEKDTPALTSTTKQTLLSLQSEMDALYTDLSDMKKEVVALQHLQEITPTIWPVSSRTVTSRYGFRKDPFTGIASFHSGIDIGATTDTAVHSAAAGTVETANYHDARGYNIVIKHGNGIKTWYMHLSKMLVEEGDQVTKGQEIGYVGSTGRSTGPHLHYEVLINGEKVDPAPYMNSSS</sequence>
<gene>
    <name evidence="4" type="ORF">ACFPXP_14545</name>
</gene>
<keyword evidence="1" id="KW-0175">Coiled coil</keyword>
<keyword evidence="2" id="KW-0812">Transmembrane</keyword>
<feature type="domain" description="M23ase beta-sheet core" evidence="3">
    <location>
        <begin position="228"/>
        <end position="322"/>
    </location>
</feature>
<dbReference type="CDD" id="cd12797">
    <property type="entry name" value="M23_peptidase"/>
    <property type="match status" value="1"/>
</dbReference>
<evidence type="ECO:0000256" key="2">
    <source>
        <dbReference type="SAM" id="Phobius"/>
    </source>
</evidence>
<dbReference type="RefSeq" id="WP_379895033.1">
    <property type="nucleotide sequence ID" value="NZ_CBCSCT010000035.1"/>
</dbReference>
<keyword evidence="5" id="KW-1185">Reference proteome</keyword>
<dbReference type="InterPro" id="IPR011055">
    <property type="entry name" value="Dup_hybrid_motif"/>
</dbReference>
<reference evidence="5" key="1">
    <citation type="journal article" date="2019" name="Int. J. Syst. Evol. Microbiol.">
        <title>The Global Catalogue of Microorganisms (GCM) 10K type strain sequencing project: providing services to taxonomists for standard genome sequencing and annotation.</title>
        <authorList>
            <consortium name="The Broad Institute Genomics Platform"/>
            <consortium name="The Broad Institute Genome Sequencing Center for Infectious Disease"/>
            <person name="Wu L."/>
            <person name="Ma J."/>
        </authorList>
    </citation>
    <scope>NUCLEOTIDE SEQUENCE [LARGE SCALE GENOMIC DNA]</scope>
    <source>
        <strain evidence="5">CCM 8749</strain>
    </source>
</reference>
<dbReference type="Proteomes" id="UP001596250">
    <property type="component" value="Unassembled WGS sequence"/>
</dbReference>
<comment type="caution">
    <text evidence="4">The sequence shown here is derived from an EMBL/GenBank/DDBJ whole genome shotgun (WGS) entry which is preliminary data.</text>
</comment>
<keyword evidence="2" id="KW-0472">Membrane</keyword>
<feature type="coiled-coil region" evidence="1">
    <location>
        <begin position="60"/>
        <end position="122"/>
    </location>
</feature>
<name>A0ABW1IR88_9BACL</name>
<proteinExistence type="predicted"/>
<dbReference type="PANTHER" id="PTHR21666:SF270">
    <property type="entry name" value="MUREIN HYDROLASE ACTIVATOR ENVC"/>
    <property type="match status" value="1"/>
</dbReference>
<evidence type="ECO:0000256" key="1">
    <source>
        <dbReference type="SAM" id="Coils"/>
    </source>
</evidence>
<organism evidence="4 5">
    <name type="scientific">Marinicrinis lubricantis</name>
    <dbReference type="NCBI Taxonomy" id="2086470"/>
    <lineage>
        <taxon>Bacteria</taxon>
        <taxon>Bacillati</taxon>
        <taxon>Bacillota</taxon>
        <taxon>Bacilli</taxon>
        <taxon>Bacillales</taxon>
        <taxon>Paenibacillaceae</taxon>
    </lineage>
</organism>
<feature type="transmembrane region" description="Helical" evidence="2">
    <location>
        <begin position="31"/>
        <end position="53"/>
    </location>
</feature>
<dbReference type="InterPro" id="IPR016047">
    <property type="entry name" value="M23ase_b-sheet_dom"/>
</dbReference>
<evidence type="ECO:0000259" key="3">
    <source>
        <dbReference type="Pfam" id="PF01551"/>
    </source>
</evidence>
<dbReference type="Pfam" id="PF01551">
    <property type="entry name" value="Peptidase_M23"/>
    <property type="match status" value="1"/>
</dbReference>
<dbReference type="EMBL" id="JBHSQV010000167">
    <property type="protein sequence ID" value="MFC5987622.1"/>
    <property type="molecule type" value="Genomic_DNA"/>
</dbReference>
<evidence type="ECO:0000313" key="5">
    <source>
        <dbReference type="Proteomes" id="UP001596250"/>
    </source>
</evidence>
<accession>A0ABW1IR88</accession>
<dbReference type="Gene3D" id="2.70.70.10">
    <property type="entry name" value="Glucose Permease (Domain IIA)"/>
    <property type="match status" value="1"/>
</dbReference>
<keyword evidence="2" id="KW-1133">Transmembrane helix</keyword>